<dbReference type="AlphaFoldDB" id="A0A2T2NZ75"/>
<evidence type="ECO:0000313" key="2">
    <source>
        <dbReference type="Proteomes" id="UP000240883"/>
    </source>
</evidence>
<gene>
    <name evidence="1" type="ORF">BS50DRAFT_266917</name>
</gene>
<dbReference type="Proteomes" id="UP000240883">
    <property type="component" value="Unassembled WGS sequence"/>
</dbReference>
<name>A0A2T2NZ75_CORCC</name>
<keyword evidence="2" id="KW-1185">Reference proteome</keyword>
<reference evidence="1 2" key="1">
    <citation type="journal article" date="2018" name="Front. Microbiol.">
        <title>Genome-Wide Analysis of Corynespora cassiicola Leaf Fall Disease Putative Effectors.</title>
        <authorList>
            <person name="Lopez D."/>
            <person name="Ribeiro S."/>
            <person name="Label P."/>
            <person name="Fumanal B."/>
            <person name="Venisse J.S."/>
            <person name="Kohler A."/>
            <person name="de Oliveira R.R."/>
            <person name="Labutti K."/>
            <person name="Lipzen A."/>
            <person name="Lail K."/>
            <person name="Bauer D."/>
            <person name="Ohm R.A."/>
            <person name="Barry K.W."/>
            <person name="Spatafora J."/>
            <person name="Grigoriev I.V."/>
            <person name="Martin F.M."/>
            <person name="Pujade-Renaud V."/>
        </authorList>
    </citation>
    <scope>NUCLEOTIDE SEQUENCE [LARGE SCALE GENOMIC DNA]</scope>
    <source>
        <strain evidence="1 2">Philippines</strain>
    </source>
</reference>
<accession>A0A2T2NZ75</accession>
<evidence type="ECO:0000313" key="1">
    <source>
        <dbReference type="EMBL" id="PSN70724.1"/>
    </source>
</evidence>
<dbReference type="EMBL" id="KZ678131">
    <property type="protein sequence ID" value="PSN70724.1"/>
    <property type="molecule type" value="Genomic_DNA"/>
</dbReference>
<proteinExistence type="predicted"/>
<sequence length="166" mass="18681">MFLRAGHSGTWPVRRRVIGFYLSVEPLDPCRCVGTESRTAAKRTSGAHAAWDLGIPTYHVRGFLWRECNHTCSQWLPWVVQRGSAANCDANMMFCGFETLATNCNRICGDVPRGRRCFCARQIVITTESTCPCRATCRHVKDDAVRPHRTSLCSLNDSQPRNALFC</sequence>
<organism evidence="1 2">
    <name type="scientific">Corynespora cassiicola Philippines</name>
    <dbReference type="NCBI Taxonomy" id="1448308"/>
    <lineage>
        <taxon>Eukaryota</taxon>
        <taxon>Fungi</taxon>
        <taxon>Dikarya</taxon>
        <taxon>Ascomycota</taxon>
        <taxon>Pezizomycotina</taxon>
        <taxon>Dothideomycetes</taxon>
        <taxon>Pleosporomycetidae</taxon>
        <taxon>Pleosporales</taxon>
        <taxon>Corynesporascaceae</taxon>
        <taxon>Corynespora</taxon>
    </lineage>
</organism>
<protein>
    <submittedName>
        <fullName evidence="1">Uncharacterized protein</fullName>
    </submittedName>
</protein>